<evidence type="ECO:0008006" key="3">
    <source>
        <dbReference type="Google" id="ProtNLM"/>
    </source>
</evidence>
<evidence type="ECO:0000313" key="2">
    <source>
        <dbReference type="Proteomes" id="UP000319212"/>
    </source>
</evidence>
<dbReference type="Proteomes" id="UP000319212">
    <property type="component" value="Unassembled WGS sequence"/>
</dbReference>
<dbReference type="Gene3D" id="3.40.630.30">
    <property type="match status" value="1"/>
</dbReference>
<dbReference type="RefSeq" id="WP_140843555.1">
    <property type="nucleotide sequence ID" value="NZ_RCZI01000004.1"/>
</dbReference>
<dbReference type="AlphaFoldDB" id="A0A502DP74"/>
<protein>
    <recommendedName>
        <fullName evidence="3">GNAT family N-acetyltransferase</fullName>
    </recommendedName>
</protein>
<dbReference type="InterPro" id="IPR016181">
    <property type="entry name" value="Acyl_CoA_acyltransferase"/>
</dbReference>
<organism evidence="1 2">
    <name type="scientific">Variovorax guangxiensis</name>
    <dbReference type="NCBI Taxonomy" id="1775474"/>
    <lineage>
        <taxon>Bacteria</taxon>
        <taxon>Pseudomonadati</taxon>
        <taxon>Pseudomonadota</taxon>
        <taxon>Betaproteobacteria</taxon>
        <taxon>Burkholderiales</taxon>
        <taxon>Comamonadaceae</taxon>
        <taxon>Variovorax</taxon>
    </lineage>
</organism>
<dbReference type="SUPFAM" id="SSF55729">
    <property type="entry name" value="Acyl-CoA N-acyltransferases (Nat)"/>
    <property type="match status" value="1"/>
</dbReference>
<comment type="caution">
    <text evidence="1">The sequence shown here is derived from an EMBL/GenBank/DDBJ whole genome shotgun (WGS) entry which is preliminary data.</text>
</comment>
<sequence>MTIARRIAGRMLADAVAEVRASGYAQPSLETGSQPFFAPAHALYEKHGFSACGPCGTYIDDPNSRFMTRVL</sequence>
<gene>
    <name evidence="1" type="ORF">EAH82_16585</name>
</gene>
<evidence type="ECO:0000313" key="1">
    <source>
        <dbReference type="EMBL" id="TPG26011.1"/>
    </source>
</evidence>
<dbReference type="EMBL" id="RCZI01000004">
    <property type="protein sequence ID" value="TPG26011.1"/>
    <property type="molecule type" value="Genomic_DNA"/>
</dbReference>
<reference evidence="1 2" key="1">
    <citation type="journal article" date="2019" name="Environ. Microbiol.">
        <title>Species interactions and distinct microbial communities in high Arctic permafrost affected cryosols are associated with the CH4 and CO2 gas fluxes.</title>
        <authorList>
            <person name="Altshuler I."/>
            <person name="Hamel J."/>
            <person name="Turney S."/>
            <person name="Magnuson E."/>
            <person name="Levesque R."/>
            <person name="Greer C."/>
            <person name="Whyte L.G."/>
        </authorList>
    </citation>
    <scope>NUCLEOTIDE SEQUENCE [LARGE SCALE GENOMIC DNA]</scope>
    <source>
        <strain evidence="1 2">S06.C</strain>
    </source>
</reference>
<dbReference type="OrthoDB" id="9803233at2"/>
<name>A0A502DP74_9BURK</name>
<accession>A0A502DP74</accession>
<proteinExistence type="predicted"/>